<protein>
    <recommendedName>
        <fullName evidence="5">DUF1440 domain-containing protein</fullName>
    </recommendedName>
</protein>
<feature type="compositionally biased region" description="Polar residues" evidence="1">
    <location>
        <begin position="138"/>
        <end position="161"/>
    </location>
</feature>
<feature type="region of interest" description="Disordered" evidence="1">
    <location>
        <begin position="137"/>
        <end position="168"/>
    </location>
</feature>
<evidence type="ECO:0008006" key="5">
    <source>
        <dbReference type="Google" id="ProtNLM"/>
    </source>
</evidence>
<evidence type="ECO:0000256" key="2">
    <source>
        <dbReference type="SAM" id="Phobius"/>
    </source>
</evidence>
<evidence type="ECO:0000313" key="4">
    <source>
        <dbReference type="Proteomes" id="UP000334990"/>
    </source>
</evidence>
<gene>
    <name evidence="3" type="ORF">Acor_65730</name>
</gene>
<reference evidence="3 4" key="1">
    <citation type="submission" date="2019-10" db="EMBL/GenBank/DDBJ databases">
        <title>Whole genome shotgun sequence of Acrocarpospora corrugata NBRC 13972.</title>
        <authorList>
            <person name="Ichikawa N."/>
            <person name="Kimura A."/>
            <person name="Kitahashi Y."/>
            <person name="Komaki H."/>
            <person name="Oguchi A."/>
        </authorList>
    </citation>
    <scope>NUCLEOTIDE SEQUENCE [LARGE SCALE GENOMIC DNA]</scope>
    <source>
        <strain evidence="3 4">NBRC 13972</strain>
    </source>
</reference>
<feature type="transmembrane region" description="Helical" evidence="2">
    <location>
        <begin position="111"/>
        <end position="128"/>
    </location>
</feature>
<dbReference type="Pfam" id="PF20587">
    <property type="entry name" value="DUF6789"/>
    <property type="match status" value="1"/>
</dbReference>
<feature type="transmembrane region" description="Helical" evidence="2">
    <location>
        <begin position="46"/>
        <end position="67"/>
    </location>
</feature>
<keyword evidence="4" id="KW-1185">Reference proteome</keyword>
<organism evidence="3 4">
    <name type="scientific">Acrocarpospora corrugata</name>
    <dbReference type="NCBI Taxonomy" id="35763"/>
    <lineage>
        <taxon>Bacteria</taxon>
        <taxon>Bacillati</taxon>
        <taxon>Actinomycetota</taxon>
        <taxon>Actinomycetes</taxon>
        <taxon>Streptosporangiales</taxon>
        <taxon>Streptosporangiaceae</taxon>
        <taxon>Acrocarpospora</taxon>
    </lineage>
</organism>
<dbReference type="AlphaFoldDB" id="A0A5M3W660"/>
<comment type="caution">
    <text evidence="3">The sequence shown here is derived from an EMBL/GenBank/DDBJ whole genome shotgun (WGS) entry which is preliminary data.</text>
</comment>
<feature type="transmembrane region" description="Helical" evidence="2">
    <location>
        <begin position="79"/>
        <end position="99"/>
    </location>
</feature>
<proteinExistence type="predicted"/>
<evidence type="ECO:0000256" key="1">
    <source>
        <dbReference type="SAM" id="MobiDB-lite"/>
    </source>
</evidence>
<sequence>MLATAAMSVVMLAGRRFGVMEEHPPKHITRALMPGPAHRPKPGENVLSFLSHFGFGAVAGSAFAAVARGYRTSAPIGTAYGLAIWLSSYGGWVPSLGILPPISRDYRGRQWVMAVSHVVYGATLAYTLKRLNARKPSGLTSGSRIRGKSGTTRPAPSTASPSHGDDQG</sequence>
<keyword evidence="2" id="KW-1133">Transmembrane helix</keyword>
<keyword evidence="2" id="KW-0472">Membrane</keyword>
<evidence type="ECO:0000313" key="3">
    <source>
        <dbReference type="EMBL" id="GES04505.1"/>
    </source>
</evidence>
<accession>A0A5M3W660</accession>
<keyword evidence="2" id="KW-0812">Transmembrane</keyword>
<dbReference type="EMBL" id="BLAD01000082">
    <property type="protein sequence ID" value="GES04505.1"/>
    <property type="molecule type" value="Genomic_DNA"/>
</dbReference>
<dbReference type="InterPro" id="IPR046739">
    <property type="entry name" value="DUF6789"/>
</dbReference>
<dbReference type="Proteomes" id="UP000334990">
    <property type="component" value="Unassembled WGS sequence"/>
</dbReference>
<name>A0A5M3W660_9ACTN</name>